<evidence type="ECO:0000259" key="2">
    <source>
        <dbReference type="Pfam" id="PF08158"/>
    </source>
</evidence>
<dbReference type="Pfam" id="PF08158">
    <property type="entry name" value="SDA1_HEAT"/>
    <property type="match status" value="1"/>
</dbReference>
<name>A0ABQ7FSN9_DUNSA</name>
<keyword evidence="1" id="KW-0690">Ribosome biogenesis</keyword>
<organism evidence="3 4">
    <name type="scientific">Dunaliella salina</name>
    <name type="common">Green alga</name>
    <name type="synonym">Protococcus salinus</name>
    <dbReference type="NCBI Taxonomy" id="3046"/>
    <lineage>
        <taxon>Eukaryota</taxon>
        <taxon>Viridiplantae</taxon>
        <taxon>Chlorophyta</taxon>
        <taxon>core chlorophytes</taxon>
        <taxon>Chlorophyceae</taxon>
        <taxon>CS clade</taxon>
        <taxon>Chlamydomonadales</taxon>
        <taxon>Dunaliellaceae</taxon>
        <taxon>Dunaliella</taxon>
    </lineage>
</organism>
<keyword evidence="1" id="KW-0539">Nucleus</keyword>
<evidence type="ECO:0000313" key="4">
    <source>
        <dbReference type="Proteomes" id="UP000815325"/>
    </source>
</evidence>
<sequence length="105" mass="12035">VSKCYPKETARLATQLMDLLDTHATVLDAALRRTLIQALVLLRNRNQLTPNDVLPLFFRMFRCQDKQLRQTLFKHIVSGVLQILVEHTGSTGSMLAAFELERLDR</sequence>
<dbReference type="PANTHER" id="PTHR12730:SF0">
    <property type="entry name" value="PROTEIN SDA1 HOMOLOG"/>
    <property type="match status" value="1"/>
</dbReference>
<keyword evidence="1" id="KW-0653">Protein transport</keyword>
<keyword evidence="1" id="KW-0813">Transport</keyword>
<feature type="domain" description="SDA1 N-terminal" evidence="2">
    <location>
        <begin position="1"/>
        <end position="86"/>
    </location>
</feature>
<dbReference type="InterPro" id="IPR012977">
    <property type="entry name" value="SDA1_N"/>
</dbReference>
<gene>
    <name evidence="3" type="ORF">DUNSADRAFT_8911</name>
</gene>
<keyword evidence="4" id="KW-1185">Reference proteome</keyword>
<comment type="function">
    <text evidence="1">Required for 60S pre-ribosomal subunits export to the cytoplasm.</text>
</comment>
<dbReference type="Proteomes" id="UP000815325">
    <property type="component" value="Unassembled WGS sequence"/>
</dbReference>
<evidence type="ECO:0000313" key="3">
    <source>
        <dbReference type="EMBL" id="KAF5825541.1"/>
    </source>
</evidence>
<dbReference type="EMBL" id="MU072646">
    <property type="protein sequence ID" value="KAF5825541.1"/>
    <property type="molecule type" value="Genomic_DNA"/>
</dbReference>
<comment type="subcellular location">
    <subcellularLocation>
        <location evidence="1">Nucleus</location>
        <location evidence="1">Nucleolus</location>
    </subcellularLocation>
</comment>
<accession>A0ABQ7FSN9</accession>
<protein>
    <recommendedName>
        <fullName evidence="1">Protein SDA1</fullName>
    </recommendedName>
</protein>
<comment type="similarity">
    <text evidence="1">Belongs to the SDA1 family.</text>
</comment>
<feature type="non-terminal residue" evidence="3">
    <location>
        <position position="1"/>
    </location>
</feature>
<reference evidence="3" key="1">
    <citation type="submission" date="2017-08" db="EMBL/GenBank/DDBJ databases">
        <authorList>
            <person name="Polle J.E."/>
            <person name="Barry K."/>
            <person name="Cushman J."/>
            <person name="Schmutz J."/>
            <person name="Tran D."/>
            <person name="Hathwaick L.T."/>
            <person name="Yim W.C."/>
            <person name="Jenkins J."/>
            <person name="Mckie-Krisberg Z.M."/>
            <person name="Prochnik S."/>
            <person name="Lindquist E."/>
            <person name="Dockter R.B."/>
            <person name="Adam C."/>
            <person name="Molina H."/>
            <person name="Bunkerborg J."/>
            <person name="Jin E."/>
            <person name="Buchheim M."/>
            <person name="Magnuson J."/>
        </authorList>
    </citation>
    <scope>NUCLEOTIDE SEQUENCE</scope>
    <source>
        <strain evidence="3">CCAP 19/18</strain>
    </source>
</reference>
<comment type="caution">
    <text evidence="3">The sequence shown here is derived from an EMBL/GenBank/DDBJ whole genome shotgun (WGS) entry which is preliminary data.</text>
</comment>
<dbReference type="PANTHER" id="PTHR12730">
    <property type="entry name" value="HSDA/SDA1-RELATED"/>
    <property type="match status" value="1"/>
</dbReference>
<evidence type="ECO:0000256" key="1">
    <source>
        <dbReference type="RuleBase" id="RU365057"/>
    </source>
</evidence>
<dbReference type="InterPro" id="IPR027312">
    <property type="entry name" value="Sda1"/>
</dbReference>
<proteinExistence type="inferred from homology"/>